<dbReference type="InterPro" id="IPR013105">
    <property type="entry name" value="TPR_2"/>
</dbReference>
<accession>A0A852G0J8</accession>
<dbReference type="Gene3D" id="1.25.40.10">
    <property type="entry name" value="Tetratricopeptide repeat domain"/>
    <property type="match status" value="1"/>
</dbReference>
<dbReference type="InterPro" id="IPR011990">
    <property type="entry name" value="TPR-like_helical_dom_sf"/>
</dbReference>
<dbReference type="AlphaFoldDB" id="A0A852G0J8"/>
<feature type="non-terminal residue" evidence="4">
    <location>
        <position position="1"/>
    </location>
</feature>
<reference evidence="4" key="1">
    <citation type="submission" date="2019-09" db="EMBL/GenBank/DDBJ databases">
        <title>Bird 10,000 Genomes (B10K) Project - Family phase.</title>
        <authorList>
            <person name="Zhang G."/>
        </authorList>
    </citation>
    <scope>NUCLEOTIDE SEQUENCE</scope>
    <source>
        <strain evidence="4">B10K-DU-002-52</strain>
        <tissue evidence="4">Muscle</tissue>
    </source>
</reference>
<sequence length="615" mass="68536">PPAMLRDEDTEADFQRFLRRVDDVTNLLQGLKSPDSAVQEKAIAETEKRLREQGASREEEEECRTTVNRTLINTSVRAFPLELKLGSAQVSPDGFLAALEKDAKERAQRRRRNEQLANALKEQGNEAFRAGDFGLAIQRYSEGLEKLRDKQELYTNRAQAYLKLHEYEKAISDCEWALKCNKNCLKAYFLMGKAHLALQHFTEARQCYEKMLQVDPQKENLFQECVSEARLEEKRLREEERAERELQAGSFAASSIQQLLQRMSSPDQDILYYTGGIRLLAEVVKNCTGQTFFRTNNGFSILRNETVRGAFCAENKSPAEVELCVSLLLLWQAACAGNEENQRLLLAQPEVGAQLAELLSSGTAQLQRETLALISLYSEHERGRRLLLRQDLSRWLQILMAFVKCTDARADSAMNILSDLIGEKRFQTQCQATLSTGVLPLFTQLLVCARQVNQAALARGVGVLGSLCADVGLRAQLAQSRECWQACLQLLDGCPDGSSPGYQQCVFAVLGLMMNLLLESNGTIQDFAVPISGRCLALLSHQDGRIVTRATGVLSRVLPASPSAVEEVLKGGVVKKMLKFLKAGGQLTSSYAIKTLSICTKSSRRAQEELLKGDK</sequence>
<dbReference type="Pfam" id="PF00515">
    <property type="entry name" value="TPR_1"/>
    <property type="match status" value="1"/>
</dbReference>
<dbReference type="InterPro" id="IPR011989">
    <property type="entry name" value="ARM-like"/>
</dbReference>
<dbReference type="Proteomes" id="UP000629713">
    <property type="component" value="Unassembled WGS sequence"/>
</dbReference>
<evidence type="ECO:0000256" key="2">
    <source>
        <dbReference type="ARBA" id="ARBA00022803"/>
    </source>
</evidence>
<gene>
    <name evidence="4" type="primary">Ttc12</name>
    <name evidence="4" type="ORF">PEUTAE_R14254</name>
</gene>
<organism evidence="4 5">
    <name type="scientific">Peucedramus taeniatus</name>
    <name type="common">Olive warbler</name>
    <dbReference type="NCBI Taxonomy" id="135441"/>
    <lineage>
        <taxon>Eukaryota</taxon>
        <taxon>Metazoa</taxon>
        <taxon>Chordata</taxon>
        <taxon>Craniata</taxon>
        <taxon>Vertebrata</taxon>
        <taxon>Euteleostomi</taxon>
        <taxon>Archelosauria</taxon>
        <taxon>Archosauria</taxon>
        <taxon>Dinosauria</taxon>
        <taxon>Saurischia</taxon>
        <taxon>Theropoda</taxon>
        <taxon>Coelurosauria</taxon>
        <taxon>Aves</taxon>
        <taxon>Neognathae</taxon>
        <taxon>Neoaves</taxon>
        <taxon>Telluraves</taxon>
        <taxon>Australaves</taxon>
        <taxon>Passeriformes</taxon>
        <taxon>Passeroidea</taxon>
        <taxon>Fringillidae</taxon>
        <taxon>Peucedraminae</taxon>
        <taxon>Peucedramus</taxon>
    </lineage>
</organism>
<name>A0A852G0J8_PEUTA</name>
<proteinExistence type="predicted"/>
<dbReference type="SMART" id="SM00028">
    <property type="entry name" value="TPR"/>
    <property type="match status" value="3"/>
</dbReference>
<dbReference type="InterPro" id="IPR019734">
    <property type="entry name" value="TPR_rpt"/>
</dbReference>
<evidence type="ECO:0000313" key="5">
    <source>
        <dbReference type="Proteomes" id="UP000629713"/>
    </source>
</evidence>
<feature type="non-terminal residue" evidence="4">
    <location>
        <position position="615"/>
    </location>
</feature>
<dbReference type="InterPro" id="IPR016024">
    <property type="entry name" value="ARM-type_fold"/>
</dbReference>
<dbReference type="SUPFAM" id="SSF48371">
    <property type="entry name" value="ARM repeat"/>
    <property type="match status" value="1"/>
</dbReference>
<protein>
    <submittedName>
        <fullName evidence="4">TTC12 protein</fullName>
    </submittedName>
</protein>
<dbReference type="PROSITE" id="PS50005">
    <property type="entry name" value="TPR"/>
    <property type="match status" value="1"/>
</dbReference>
<evidence type="ECO:0000256" key="1">
    <source>
        <dbReference type="ARBA" id="ARBA00022737"/>
    </source>
</evidence>
<comment type="caution">
    <text evidence="4">The sequence shown here is derived from an EMBL/GenBank/DDBJ whole genome shotgun (WGS) entry which is preliminary data.</text>
</comment>
<dbReference type="EMBL" id="WBNO01026042">
    <property type="protein sequence ID" value="NXQ19892.1"/>
    <property type="molecule type" value="Genomic_DNA"/>
</dbReference>
<evidence type="ECO:0000256" key="3">
    <source>
        <dbReference type="PROSITE-ProRule" id="PRU00339"/>
    </source>
</evidence>
<dbReference type="Gene3D" id="1.25.10.10">
    <property type="entry name" value="Leucine-rich Repeat Variant"/>
    <property type="match status" value="1"/>
</dbReference>
<feature type="repeat" description="TPR" evidence="3">
    <location>
        <begin position="185"/>
        <end position="218"/>
    </location>
</feature>
<evidence type="ECO:0000313" key="4">
    <source>
        <dbReference type="EMBL" id="NXQ19892.1"/>
    </source>
</evidence>
<keyword evidence="2 3" id="KW-0802">TPR repeat</keyword>
<keyword evidence="1" id="KW-0677">Repeat</keyword>
<keyword evidence="5" id="KW-1185">Reference proteome</keyword>
<dbReference type="InterPro" id="IPR043195">
    <property type="entry name" value="TTC12"/>
</dbReference>
<dbReference type="GO" id="GO:0005737">
    <property type="term" value="C:cytoplasm"/>
    <property type="evidence" value="ECO:0007669"/>
    <property type="project" value="TreeGrafter"/>
</dbReference>
<dbReference type="GO" id="GO:0005813">
    <property type="term" value="C:centrosome"/>
    <property type="evidence" value="ECO:0007669"/>
    <property type="project" value="TreeGrafter"/>
</dbReference>
<dbReference type="SUPFAM" id="SSF48452">
    <property type="entry name" value="TPR-like"/>
    <property type="match status" value="1"/>
</dbReference>
<dbReference type="PANTHER" id="PTHR46540">
    <property type="entry name" value="TETRATRICOPEPTIDE REPEAT PROTEIN 12"/>
    <property type="match status" value="1"/>
</dbReference>
<dbReference type="GO" id="GO:0007288">
    <property type="term" value="P:sperm axoneme assembly"/>
    <property type="evidence" value="ECO:0007669"/>
    <property type="project" value="TreeGrafter"/>
</dbReference>
<dbReference type="Pfam" id="PF07719">
    <property type="entry name" value="TPR_2"/>
    <property type="match status" value="1"/>
</dbReference>
<dbReference type="GO" id="GO:0070286">
    <property type="term" value="P:axonemal dynein complex assembly"/>
    <property type="evidence" value="ECO:0007669"/>
    <property type="project" value="TreeGrafter"/>
</dbReference>
<dbReference type="PANTHER" id="PTHR46540:SF1">
    <property type="entry name" value="TETRATRICOPEPTIDE REPEAT PROTEIN 12"/>
    <property type="match status" value="1"/>
</dbReference>